<gene>
    <name evidence="3" type="primary">LOC100376264</name>
</gene>
<reference evidence="3" key="1">
    <citation type="submission" date="2025-08" db="UniProtKB">
        <authorList>
            <consortium name="RefSeq"/>
        </authorList>
    </citation>
    <scope>IDENTIFICATION</scope>
    <source>
        <tissue evidence="3">Testes</tissue>
    </source>
</reference>
<dbReference type="RefSeq" id="XP_002734504.1">
    <property type="nucleotide sequence ID" value="XM_002734458.2"/>
</dbReference>
<evidence type="ECO:0000313" key="2">
    <source>
        <dbReference type="Proteomes" id="UP000694865"/>
    </source>
</evidence>
<protein>
    <submittedName>
        <fullName evidence="3">Uncharacterized protein LOC100376264</fullName>
    </submittedName>
</protein>
<sequence length="288" mass="33386">MSSENPATLVARSQYRDTCTSVLMGIESLYRHRSLLSDELDAELQQDATMLETLRPEVDENLEYWVDGPLVRFLTAKVAKMLAVVREIRRACSQRNVTLNGIEHHGWHCEEHVKQLKDIREELEPYYKDALVRIANYEDRMRQHQADALARSKWASTATATQPDPRKTSGSDKSVKFSGELEKRHPPLPQLRQLQQNRSVESTEEYDRTRMTGQPHSNSWPEDEPWPPRAEFNTRPPFVDGRLKRLDAYKDLPQFTGINIPIPKLPDAELGLIAEHTQHWDHHNTVMY</sequence>
<feature type="compositionally biased region" description="Basic and acidic residues" evidence="1">
    <location>
        <begin position="164"/>
        <end position="185"/>
    </location>
</feature>
<feature type="region of interest" description="Disordered" evidence="1">
    <location>
        <begin position="148"/>
        <end position="235"/>
    </location>
</feature>
<evidence type="ECO:0000256" key="1">
    <source>
        <dbReference type="SAM" id="MobiDB-lite"/>
    </source>
</evidence>
<keyword evidence="2" id="KW-1185">Reference proteome</keyword>
<proteinExistence type="predicted"/>
<name>A0ABM0GPL3_SACKO</name>
<evidence type="ECO:0000313" key="3">
    <source>
        <dbReference type="RefSeq" id="XP_002734504.1"/>
    </source>
</evidence>
<organism evidence="2 3">
    <name type="scientific">Saccoglossus kowalevskii</name>
    <name type="common">Acorn worm</name>
    <dbReference type="NCBI Taxonomy" id="10224"/>
    <lineage>
        <taxon>Eukaryota</taxon>
        <taxon>Metazoa</taxon>
        <taxon>Hemichordata</taxon>
        <taxon>Enteropneusta</taxon>
        <taxon>Harrimaniidae</taxon>
        <taxon>Saccoglossus</taxon>
    </lineage>
</organism>
<dbReference type="GeneID" id="100376264"/>
<dbReference type="Proteomes" id="UP000694865">
    <property type="component" value="Unplaced"/>
</dbReference>
<feature type="compositionally biased region" description="Polar residues" evidence="1">
    <location>
        <begin position="211"/>
        <end position="220"/>
    </location>
</feature>
<accession>A0ABM0GPL3</accession>